<dbReference type="GO" id="GO:0009742">
    <property type="term" value="P:brassinosteroid mediated signaling pathway"/>
    <property type="evidence" value="ECO:0007669"/>
    <property type="project" value="UniProtKB-KW"/>
</dbReference>
<feature type="domain" description="Disease resistance R13L4/SHOC-2-like LRR" evidence="15">
    <location>
        <begin position="151"/>
        <end position="400"/>
    </location>
</feature>
<dbReference type="Pfam" id="PF23598">
    <property type="entry name" value="LRR_14"/>
    <property type="match status" value="1"/>
</dbReference>
<dbReference type="GO" id="GO:0016301">
    <property type="term" value="F:kinase activity"/>
    <property type="evidence" value="ECO:0007669"/>
    <property type="project" value="UniProtKB-KW"/>
</dbReference>
<evidence type="ECO:0000259" key="14">
    <source>
        <dbReference type="Pfam" id="PF08263"/>
    </source>
</evidence>
<dbReference type="GO" id="GO:0099402">
    <property type="term" value="P:plant organ development"/>
    <property type="evidence" value="ECO:0007669"/>
    <property type="project" value="UniProtKB-ARBA"/>
</dbReference>
<dbReference type="SMART" id="SM00369">
    <property type="entry name" value="LRR_TYP"/>
    <property type="match status" value="21"/>
</dbReference>
<keyword evidence="3" id="KW-1003">Cell membrane</keyword>
<dbReference type="FunFam" id="3.80.10.10:FF:000649">
    <property type="entry name" value="Leucine Rich Repeat family protein"/>
    <property type="match status" value="1"/>
</dbReference>
<reference evidence="16 17" key="1">
    <citation type="journal article" date="2016" name="DNA Res.">
        <title>The draft genome of MD-2 pineapple using hybrid error correction of long reads.</title>
        <authorList>
            <person name="Redwan R.M."/>
            <person name="Saidin A."/>
            <person name="Kumar S.V."/>
        </authorList>
    </citation>
    <scope>NUCLEOTIDE SEQUENCE [LARGE SCALE GENOMIC DNA]</scope>
    <source>
        <strain evidence="17">cv. MD2</strain>
        <tissue evidence="16">Leaf</tissue>
    </source>
</reference>
<feature type="chain" id="PRO_5008286213" evidence="13">
    <location>
        <begin position="21"/>
        <end position="1685"/>
    </location>
</feature>
<dbReference type="FunFam" id="3.80.10.10:FF:000041">
    <property type="entry name" value="LRR receptor-like serine/threonine-protein kinase ERECTA"/>
    <property type="match status" value="1"/>
</dbReference>
<keyword evidence="12" id="KW-0325">Glycoprotein</keyword>
<dbReference type="InterPro" id="IPR055414">
    <property type="entry name" value="LRR_R13L4/SHOC2-like"/>
</dbReference>
<comment type="caution">
    <text evidence="16">The sequence shown here is derived from an EMBL/GenBank/DDBJ whole genome shotgun (WGS) entry which is preliminary data.</text>
</comment>
<evidence type="ECO:0000256" key="2">
    <source>
        <dbReference type="ARBA" id="ARBA00009592"/>
    </source>
</evidence>
<evidence type="ECO:0000256" key="3">
    <source>
        <dbReference type="ARBA" id="ARBA00022475"/>
    </source>
</evidence>
<dbReference type="EMBL" id="LSRQ01000488">
    <property type="protein sequence ID" value="OAY82481.1"/>
    <property type="molecule type" value="Genomic_DNA"/>
</dbReference>
<keyword evidence="9" id="KW-1133">Transmembrane helix</keyword>
<keyword evidence="8" id="KW-0677">Repeat</keyword>
<evidence type="ECO:0000256" key="6">
    <source>
        <dbReference type="ARBA" id="ARBA00022692"/>
    </source>
</evidence>
<keyword evidence="10" id="KW-0472">Membrane</keyword>
<protein>
    <submittedName>
        <fullName evidence="16">LRR receptor-like serine/threonine-protein kinase GSO1</fullName>
    </submittedName>
</protein>
<feature type="domain" description="Leucine-rich repeat-containing N-terminal plant-type" evidence="14">
    <location>
        <begin position="26"/>
        <end position="62"/>
    </location>
</feature>
<comment type="similarity">
    <text evidence="2">Belongs to the RLP family.</text>
</comment>
<dbReference type="FunFam" id="3.80.10.10:FF:000400">
    <property type="entry name" value="Nuclear pore complex protein NUP107"/>
    <property type="match status" value="1"/>
</dbReference>
<dbReference type="PROSITE" id="PS51450">
    <property type="entry name" value="LRR"/>
    <property type="match status" value="3"/>
</dbReference>
<proteinExistence type="inferred from homology"/>
<dbReference type="STRING" id="4615.A0A199VZQ8"/>
<dbReference type="Pfam" id="PF00560">
    <property type="entry name" value="LRR_1"/>
    <property type="match status" value="17"/>
</dbReference>
<feature type="domain" description="Leucine-rich repeat-containing N-terminal plant-type" evidence="14">
    <location>
        <begin position="920"/>
        <end position="931"/>
    </location>
</feature>
<comment type="subcellular location">
    <subcellularLocation>
        <location evidence="1">Cell membrane</location>
        <topology evidence="1">Single-pass type I membrane protein</topology>
    </subcellularLocation>
</comment>
<dbReference type="Proteomes" id="UP000092600">
    <property type="component" value="Unassembled WGS sequence"/>
</dbReference>
<keyword evidence="16" id="KW-0418">Kinase</keyword>
<evidence type="ECO:0000256" key="13">
    <source>
        <dbReference type="SAM" id="SignalP"/>
    </source>
</evidence>
<dbReference type="PANTHER" id="PTHR48063">
    <property type="entry name" value="LRR RECEPTOR-LIKE KINASE"/>
    <property type="match status" value="1"/>
</dbReference>
<keyword evidence="5" id="KW-1070">Brassinosteroid signaling pathway</keyword>
<dbReference type="GO" id="GO:0009653">
    <property type="term" value="P:anatomical structure morphogenesis"/>
    <property type="evidence" value="ECO:0007669"/>
    <property type="project" value="UniProtKB-ARBA"/>
</dbReference>
<dbReference type="FunFam" id="3.80.10.10:FF:000111">
    <property type="entry name" value="LRR receptor-like serine/threonine-protein kinase ERECTA"/>
    <property type="match status" value="1"/>
</dbReference>
<keyword evidence="11 16" id="KW-0675">Receptor</keyword>
<evidence type="ECO:0000256" key="8">
    <source>
        <dbReference type="ARBA" id="ARBA00022737"/>
    </source>
</evidence>
<evidence type="ECO:0000313" key="16">
    <source>
        <dbReference type="EMBL" id="OAY82481.1"/>
    </source>
</evidence>
<evidence type="ECO:0000256" key="9">
    <source>
        <dbReference type="ARBA" id="ARBA00022989"/>
    </source>
</evidence>
<dbReference type="PRINTS" id="PR00019">
    <property type="entry name" value="LEURICHRPT"/>
</dbReference>
<dbReference type="InterPro" id="IPR013210">
    <property type="entry name" value="LRR_N_plant-typ"/>
</dbReference>
<evidence type="ECO:0000313" key="17">
    <source>
        <dbReference type="Proteomes" id="UP000092600"/>
    </source>
</evidence>
<keyword evidence="7 13" id="KW-0732">Signal</keyword>
<accession>A0A199VZQ8</accession>
<evidence type="ECO:0000256" key="1">
    <source>
        <dbReference type="ARBA" id="ARBA00004251"/>
    </source>
</evidence>
<keyword evidence="6" id="KW-0812">Transmembrane</keyword>
<keyword evidence="4" id="KW-0433">Leucine-rich repeat</keyword>
<dbReference type="InterPro" id="IPR001611">
    <property type="entry name" value="Leu-rich_rpt"/>
</dbReference>
<dbReference type="SUPFAM" id="SSF52058">
    <property type="entry name" value="L domain-like"/>
    <property type="match status" value="2"/>
</dbReference>
<evidence type="ECO:0000256" key="4">
    <source>
        <dbReference type="ARBA" id="ARBA00022614"/>
    </source>
</evidence>
<evidence type="ECO:0000256" key="5">
    <source>
        <dbReference type="ARBA" id="ARBA00022626"/>
    </source>
</evidence>
<evidence type="ECO:0000256" key="11">
    <source>
        <dbReference type="ARBA" id="ARBA00023170"/>
    </source>
</evidence>
<dbReference type="SUPFAM" id="SSF52047">
    <property type="entry name" value="RNI-like"/>
    <property type="match status" value="3"/>
</dbReference>
<dbReference type="PANTHER" id="PTHR48063:SF112">
    <property type="entry name" value="RECEPTOR LIKE PROTEIN 30-LIKE"/>
    <property type="match status" value="1"/>
</dbReference>
<dbReference type="InterPro" id="IPR003591">
    <property type="entry name" value="Leu-rich_rpt_typical-subtyp"/>
</dbReference>
<evidence type="ECO:0000256" key="7">
    <source>
        <dbReference type="ARBA" id="ARBA00022729"/>
    </source>
</evidence>
<evidence type="ECO:0000259" key="15">
    <source>
        <dbReference type="Pfam" id="PF23598"/>
    </source>
</evidence>
<keyword evidence="16" id="KW-0808">Transferase</keyword>
<dbReference type="SMART" id="SM00365">
    <property type="entry name" value="LRR_SD22"/>
    <property type="match status" value="11"/>
</dbReference>
<dbReference type="InterPro" id="IPR032675">
    <property type="entry name" value="LRR_dom_sf"/>
</dbReference>
<sequence length="1685" mass="187741">MASFILSFLLLILGMQANRAMGCIERERNTLLSFKAGLTDPYNFLSSWEGRDCCKWTGVVCSNTTSHVVKLKLGNLALSGEINPSLSLLSDLKHLDLSMNNFNGISIPTQIGSLHKLKYLNLSNACFSGTVPAQLGNLSNLRYLDLSVELSLSCMMSVGNNMWWLSQLSSLMYLDMSNVYLGDVPNWLRTINMLPSLEVLHLPFTLLNGIPSSLSDVNITALKVLDLGNNGINSTLPTWLWNLTRVTYLDLSFNNFQGLIPDELSSLKSLSSLFLQNNYFKSMSPRAFRNLCNLNTLDLSEIGFSGDISEWMDAMAGCTLYKLQNLYLGYNNLKGNLSGWLENMTGLSSLDLSYNSLNGTIPLGVWEMPNITYLDLSSNSFKGVVSEVQLNHLGGIQALLLSNNSIAVRCSDDWVPSFQIEAFGLASCRLGRRFPTWLQGQAQLEYLDLSNNQIVETLPSWFWTISQSLNYVDLSNNQIKGNLPLLSDLTMLQMLNLSTNQFEGPLPSLPPAIMSLDLSNNFFEGPLSTSILPELSFLILSNNNFDGTIPHSLCKSFDLMLLDLSRNNLSGELPQCLGRSQERLFIVDLMHNNLSGGVPNSICYQESLSLLNLDNNNLSGEFPSSLQRCKELVFLDLGQNKFSGAIPTWIGEKSLSSLMLLSLHSNLFSGSIPPQVLQLGYLQVLDLSHNNLSGIIPRSIGNCSWNALERGGKTEDVEDLEQGRFYSFSASFLLVIQGDERLYSNILDLLESIDLSDNNLSGEIPDEIGDLWALQNLNLSQNHLSGNIPEKVGKMEYLEFLDLRMNNLSGTIPRTLSALNYLNHLNLSYNNLSGLIPIGNQLQTFPDPSIYIGNPYLCGPPTTKNCSTNETIHGFSEGPTNTSSKFERLWFYVSVILGFITGFWAVFGTLLISKSFRYGRDCCKWTGVVCSNTTSHVVKLELGNLSLSGEIKPSLSLLSDLKHLDLSMNNFYGNSIPTHIGSLQKLKYLNLSNARFNGIVPAQLGNLSNLRYLDLNAQNSIFPLISVDNMWWLTHLSSLKYLDMSIVNLSTVPNWLQVVNMLPSLEVLHLESSLLSGIPTSLSYVNFTSLKVLDLSGNLLNSTLPKWLCNLSRITHLDLSYNNLHGFIHDEFSCSESLNVLSLRGNNFKGMSSRAFRELRNLITLDLGEIGFSGDISEWIDTLGGCTIYKLQNLYLRLNNLKGNLSRWLEKMTSLTTIDLRYNSLTGTIPVGVWRLPNITYLDLSSNSLEGVISEVQLNHLGGIKELYLSNNSITVQFSDNWVPSFQLKELGLASCRLAQKFPTWLQGQTQLEILDLSNNRIVETLPSWLWSISQSLNYVDLSNNQIKGNLPLPLDRTMINSLNLSFNQFEGPLPSLPPTIILLDLSNNFFKGPLPSSILPDLSYLFLSNNSFDGTIPHSLCKALDLMLLDLSRNNLSGELPQCLGRIQKMSLFIIDVSNNNLSGSIPDSICHLDGLSLLNVDNNSLSGEFPSSLQYCRKLVFLDLGHNKFSGAIPTWIGEKTFPHKFYSLDIFKCWIYLITIYRGLYPDLLAISVGWLCKKVERQKSTEELEQGTFFGFSASFLFVIKGAERLFSNILDLMESIDLSDNNLSGEIPDEIGDLWALQNLNLSRNHLSGNIPENIGKMKSLESLDLRMNNLSGTIPQSLSALTYLNHLNLSYNNLS</sequence>
<evidence type="ECO:0000256" key="10">
    <source>
        <dbReference type="ARBA" id="ARBA00023136"/>
    </source>
</evidence>
<dbReference type="InterPro" id="IPR046956">
    <property type="entry name" value="RLP23-like"/>
</dbReference>
<dbReference type="Gene3D" id="3.80.10.10">
    <property type="entry name" value="Ribonuclease Inhibitor"/>
    <property type="match status" value="6"/>
</dbReference>
<name>A0A199VZQ8_ANACO</name>
<dbReference type="Pfam" id="PF13855">
    <property type="entry name" value="LRR_8"/>
    <property type="match status" value="4"/>
</dbReference>
<dbReference type="GO" id="GO:0005886">
    <property type="term" value="C:plasma membrane"/>
    <property type="evidence" value="ECO:0007669"/>
    <property type="project" value="UniProtKB-SubCell"/>
</dbReference>
<feature type="signal peptide" evidence="13">
    <location>
        <begin position="1"/>
        <end position="20"/>
    </location>
</feature>
<dbReference type="Pfam" id="PF08263">
    <property type="entry name" value="LRRNT_2"/>
    <property type="match status" value="2"/>
</dbReference>
<dbReference type="FunFam" id="3.80.10.10:FF:000095">
    <property type="entry name" value="LRR receptor-like serine/threonine-protein kinase GSO1"/>
    <property type="match status" value="2"/>
</dbReference>
<dbReference type="FunFam" id="3.80.10.10:FF:001347">
    <property type="entry name" value="LRR receptor-like serine/threonine-protein kinase GSO2"/>
    <property type="match status" value="1"/>
</dbReference>
<evidence type="ECO:0000256" key="12">
    <source>
        <dbReference type="ARBA" id="ARBA00023180"/>
    </source>
</evidence>
<gene>
    <name evidence="16" type="ORF">ACMD2_07503</name>
</gene>
<organism evidence="16 17">
    <name type="scientific">Ananas comosus</name>
    <name type="common">Pineapple</name>
    <name type="synonym">Ananas ananas</name>
    <dbReference type="NCBI Taxonomy" id="4615"/>
    <lineage>
        <taxon>Eukaryota</taxon>
        <taxon>Viridiplantae</taxon>
        <taxon>Streptophyta</taxon>
        <taxon>Embryophyta</taxon>
        <taxon>Tracheophyta</taxon>
        <taxon>Spermatophyta</taxon>
        <taxon>Magnoliopsida</taxon>
        <taxon>Liliopsida</taxon>
        <taxon>Poales</taxon>
        <taxon>Bromeliaceae</taxon>
        <taxon>Bromelioideae</taxon>
        <taxon>Ananas</taxon>
    </lineage>
</organism>